<keyword evidence="2" id="KW-1133">Transmembrane helix</keyword>
<keyword evidence="4" id="KW-1185">Reference proteome</keyword>
<name>A0A6G1JFI0_9PLEO</name>
<dbReference type="AlphaFoldDB" id="A0A6G1JFI0"/>
<sequence>MPIARREDKDLDSEERGDRAASDYDPDEGGNRHSNRRRNEARVTAIKILIVLVWIGLFSGLSYAVVFGWL</sequence>
<organism evidence="3 4">
    <name type="scientific">Lentithecium fluviatile CBS 122367</name>
    <dbReference type="NCBI Taxonomy" id="1168545"/>
    <lineage>
        <taxon>Eukaryota</taxon>
        <taxon>Fungi</taxon>
        <taxon>Dikarya</taxon>
        <taxon>Ascomycota</taxon>
        <taxon>Pezizomycotina</taxon>
        <taxon>Dothideomycetes</taxon>
        <taxon>Pleosporomycetidae</taxon>
        <taxon>Pleosporales</taxon>
        <taxon>Massarineae</taxon>
        <taxon>Lentitheciaceae</taxon>
        <taxon>Lentithecium</taxon>
    </lineage>
</organism>
<dbReference type="EMBL" id="MU005572">
    <property type="protein sequence ID" value="KAF2689317.1"/>
    <property type="molecule type" value="Genomic_DNA"/>
</dbReference>
<evidence type="ECO:0000256" key="2">
    <source>
        <dbReference type="SAM" id="Phobius"/>
    </source>
</evidence>
<reference evidence="3" key="1">
    <citation type="journal article" date="2020" name="Stud. Mycol.">
        <title>101 Dothideomycetes genomes: a test case for predicting lifestyles and emergence of pathogens.</title>
        <authorList>
            <person name="Haridas S."/>
            <person name="Albert R."/>
            <person name="Binder M."/>
            <person name="Bloem J."/>
            <person name="Labutti K."/>
            <person name="Salamov A."/>
            <person name="Andreopoulos B."/>
            <person name="Baker S."/>
            <person name="Barry K."/>
            <person name="Bills G."/>
            <person name="Bluhm B."/>
            <person name="Cannon C."/>
            <person name="Castanera R."/>
            <person name="Culley D."/>
            <person name="Daum C."/>
            <person name="Ezra D."/>
            <person name="Gonzalez J."/>
            <person name="Henrissat B."/>
            <person name="Kuo A."/>
            <person name="Liang C."/>
            <person name="Lipzen A."/>
            <person name="Lutzoni F."/>
            <person name="Magnuson J."/>
            <person name="Mondo S."/>
            <person name="Nolan M."/>
            <person name="Ohm R."/>
            <person name="Pangilinan J."/>
            <person name="Park H.-J."/>
            <person name="Ramirez L."/>
            <person name="Alfaro M."/>
            <person name="Sun H."/>
            <person name="Tritt A."/>
            <person name="Yoshinaga Y."/>
            <person name="Zwiers L.-H."/>
            <person name="Turgeon B."/>
            <person name="Goodwin S."/>
            <person name="Spatafora J."/>
            <person name="Crous P."/>
            <person name="Grigoriev I."/>
        </authorList>
    </citation>
    <scope>NUCLEOTIDE SEQUENCE</scope>
    <source>
        <strain evidence="3">CBS 122367</strain>
    </source>
</reference>
<proteinExistence type="predicted"/>
<accession>A0A6G1JFI0</accession>
<protein>
    <submittedName>
        <fullName evidence="3">Uncharacterized protein</fullName>
    </submittedName>
</protein>
<evidence type="ECO:0000313" key="3">
    <source>
        <dbReference type="EMBL" id="KAF2689317.1"/>
    </source>
</evidence>
<keyword evidence="2" id="KW-0812">Transmembrane</keyword>
<feature type="transmembrane region" description="Helical" evidence="2">
    <location>
        <begin position="45"/>
        <end position="69"/>
    </location>
</feature>
<feature type="region of interest" description="Disordered" evidence="1">
    <location>
        <begin position="1"/>
        <end position="37"/>
    </location>
</feature>
<dbReference type="Proteomes" id="UP000799291">
    <property type="component" value="Unassembled WGS sequence"/>
</dbReference>
<feature type="compositionally biased region" description="Basic and acidic residues" evidence="1">
    <location>
        <begin position="1"/>
        <end position="22"/>
    </location>
</feature>
<evidence type="ECO:0000256" key="1">
    <source>
        <dbReference type="SAM" id="MobiDB-lite"/>
    </source>
</evidence>
<gene>
    <name evidence="3" type="ORF">K458DRAFT_413622</name>
</gene>
<keyword evidence="2" id="KW-0472">Membrane</keyword>
<evidence type="ECO:0000313" key="4">
    <source>
        <dbReference type="Proteomes" id="UP000799291"/>
    </source>
</evidence>